<evidence type="ECO:0000256" key="6">
    <source>
        <dbReference type="ARBA" id="ARBA00022741"/>
    </source>
</evidence>
<dbReference type="GO" id="GO:0005524">
    <property type="term" value="F:ATP binding"/>
    <property type="evidence" value="ECO:0007669"/>
    <property type="project" value="UniProtKB-UniRule"/>
</dbReference>
<feature type="binding site" evidence="19">
    <location>
        <begin position="207"/>
        <end position="208"/>
    </location>
    <ligand>
        <name>ATP</name>
        <dbReference type="ChEBI" id="CHEBI:30616"/>
    </ligand>
</feature>
<dbReference type="GO" id="GO:0052837">
    <property type="term" value="P:thiazole biosynthetic process"/>
    <property type="evidence" value="ECO:0007669"/>
    <property type="project" value="TreeGrafter"/>
</dbReference>
<dbReference type="CDD" id="cd11716">
    <property type="entry name" value="THUMP_ThiI"/>
    <property type="match status" value="1"/>
</dbReference>
<evidence type="ECO:0000256" key="19">
    <source>
        <dbReference type="HAMAP-Rule" id="MF_00021"/>
    </source>
</evidence>
<proteinExistence type="inferred from homology"/>
<dbReference type="EMBL" id="BMEV01000067">
    <property type="protein sequence ID" value="GFZ86395.1"/>
    <property type="molecule type" value="Genomic_DNA"/>
</dbReference>
<dbReference type="AlphaFoldDB" id="A0A8J2TSH4"/>
<feature type="binding site" evidence="19">
    <location>
        <position position="286"/>
    </location>
    <ligand>
        <name>ATP</name>
        <dbReference type="ChEBI" id="CHEBI:30616"/>
    </ligand>
</feature>
<dbReference type="InterPro" id="IPR054173">
    <property type="entry name" value="ThiI_fer"/>
</dbReference>
<comment type="caution">
    <text evidence="21">The sequence shown here is derived from an EMBL/GenBank/DDBJ whole genome shotgun (WGS) entry which is preliminary data.</text>
</comment>
<comment type="similarity">
    <text evidence="13 19">Belongs to the ThiI family.</text>
</comment>
<dbReference type="InterPro" id="IPR049961">
    <property type="entry name" value="ThiI_N"/>
</dbReference>
<dbReference type="GO" id="GO:0009229">
    <property type="term" value="P:thiamine diphosphate biosynthetic process"/>
    <property type="evidence" value="ECO:0007669"/>
    <property type="project" value="UniProtKB-UniRule"/>
</dbReference>
<protein>
    <recommendedName>
        <fullName evidence="15 19">Probable tRNA sulfurtransferase</fullName>
        <ecNumber evidence="14 19">2.8.1.4</ecNumber>
    </recommendedName>
    <alternativeName>
        <fullName evidence="16 19">Sulfur carrier protein ThiS sulfurtransferase</fullName>
    </alternativeName>
    <alternativeName>
        <fullName evidence="17 19">Thiamine biosynthesis protein ThiI</fullName>
    </alternativeName>
    <alternativeName>
        <fullName evidence="18 19">tRNA 4-thiouridine synthase</fullName>
    </alternativeName>
</protein>
<dbReference type="GO" id="GO:0005829">
    <property type="term" value="C:cytosol"/>
    <property type="evidence" value="ECO:0007669"/>
    <property type="project" value="TreeGrafter"/>
</dbReference>
<keyword evidence="5 19" id="KW-0808">Transferase</keyword>
<feature type="binding site" evidence="19">
    <location>
        <position position="295"/>
    </location>
    <ligand>
        <name>ATP</name>
        <dbReference type="ChEBI" id="CHEBI:30616"/>
    </ligand>
</feature>
<sequence length="400" mass="45120">MQFDHILIRYGEMALKGKNIKQFITQLQQNIQQKLQDFPGVKVKRTQGRMFILLNGHDPVPVMEKCKKIFGIQSLSLAIKVDNDVEKIKEAALYALKENTNCKTFKVTVKRINKDFPVPSQEMNQVLGRHLLIHTDGFTVDVHHPDVEVKVEIRNEATYITSSVERGLGGLPVGSSGKTLLLLSGGIDSPVAGFLAMKRGVELEAIHFHSPPYTSERAKQKVIDLTKQLTKYGKSIRVHIVPFTKLQQEIFREMPESYGMTIMRRMMFRIAEAVCKKESILSITTGESLGQVASQTMESMHAINEVTNYPILRPLVAMDKQEVIEIARKIGTYEISILPYEDCCTIFVPKAPKTKPNRDKVIYYESAHDFGPSIQEAIDGIETIKITGNTDVEPTFEDLL</sequence>
<evidence type="ECO:0000313" key="22">
    <source>
        <dbReference type="Proteomes" id="UP000602050"/>
    </source>
</evidence>
<dbReference type="GO" id="GO:0000049">
    <property type="term" value="F:tRNA binding"/>
    <property type="evidence" value="ECO:0007669"/>
    <property type="project" value="UniProtKB-UniRule"/>
</dbReference>
<dbReference type="InterPro" id="IPR004114">
    <property type="entry name" value="THUMP_dom"/>
</dbReference>
<evidence type="ECO:0000256" key="12">
    <source>
        <dbReference type="ARBA" id="ARBA00058382"/>
    </source>
</evidence>
<evidence type="ECO:0000256" key="17">
    <source>
        <dbReference type="ARBA" id="ARBA00077849"/>
    </source>
</evidence>
<evidence type="ECO:0000256" key="10">
    <source>
        <dbReference type="ARBA" id="ARBA00050570"/>
    </source>
</evidence>
<evidence type="ECO:0000256" key="9">
    <source>
        <dbReference type="ARBA" id="ARBA00022977"/>
    </source>
</evidence>
<evidence type="ECO:0000256" key="18">
    <source>
        <dbReference type="ARBA" id="ARBA00080570"/>
    </source>
</evidence>
<keyword evidence="4 19" id="KW-0820">tRNA-binding</keyword>
<feature type="binding site" evidence="19">
    <location>
        <position position="264"/>
    </location>
    <ligand>
        <name>ATP</name>
        <dbReference type="ChEBI" id="CHEBI:30616"/>
    </ligand>
</feature>
<evidence type="ECO:0000256" key="7">
    <source>
        <dbReference type="ARBA" id="ARBA00022840"/>
    </source>
</evidence>
<keyword evidence="7 19" id="KW-0067">ATP-binding</keyword>
<dbReference type="FunFam" id="3.40.50.620:FF:000053">
    <property type="entry name" value="Probable tRNA sulfurtransferase"/>
    <property type="match status" value="1"/>
</dbReference>
<dbReference type="EC" id="2.8.1.4" evidence="14 19"/>
<comment type="pathway">
    <text evidence="2 19">Cofactor biosynthesis; thiamine diphosphate biosynthesis.</text>
</comment>
<dbReference type="RefSeq" id="WP_188393033.1">
    <property type="nucleotide sequence ID" value="NZ_BMEV01000067.1"/>
</dbReference>
<dbReference type="InterPro" id="IPR049962">
    <property type="entry name" value="THUMP_ThiI"/>
</dbReference>
<dbReference type="InterPro" id="IPR014729">
    <property type="entry name" value="Rossmann-like_a/b/a_fold"/>
</dbReference>
<accession>A0A8J2TSH4</accession>
<dbReference type="Gene3D" id="3.40.50.620">
    <property type="entry name" value="HUPs"/>
    <property type="match status" value="1"/>
</dbReference>
<comment type="catalytic activity">
    <reaction evidence="11 19">
        <text>[ThiS sulfur-carrier protein]-C-terminal Gly-Gly-AMP + S-sulfanyl-L-cysteinyl-[cysteine desulfurase] + AH2 = [ThiS sulfur-carrier protein]-C-terminal-Gly-aminoethanethioate + L-cysteinyl-[cysteine desulfurase] + A + AMP + 2 H(+)</text>
        <dbReference type="Rhea" id="RHEA:43340"/>
        <dbReference type="Rhea" id="RHEA-COMP:12157"/>
        <dbReference type="Rhea" id="RHEA-COMP:12158"/>
        <dbReference type="Rhea" id="RHEA-COMP:12910"/>
        <dbReference type="Rhea" id="RHEA-COMP:19908"/>
        <dbReference type="ChEBI" id="CHEBI:13193"/>
        <dbReference type="ChEBI" id="CHEBI:15378"/>
        <dbReference type="ChEBI" id="CHEBI:17499"/>
        <dbReference type="ChEBI" id="CHEBI:29950"/>
        <dbReference type="ChEBI" id="CHEBI:61963"/>
        <dbReference type="ChEBI" id="CHEBI:90618"/>
        <dbReference type="ChEBI" id="CHEBI:232372"/>
        <dbReference type="ChEBI" id="CHEBI:456215"/>
    </reaction>
</comment>
<dbReference type="SUPFAM" id="SSF52402">
    <property type="entry name" value="Adenine nucleotide alpha hydrolases-like"/>
    <property type="match status" value="1"/>
</dbReference>
<organism evidence="21 22">
    <name type="scientific">Compostibacillus humi</name>
    <dbReference type="NCBI Taxonomy" id="1245525"/>
    <lineage>
        <taxon>Bacteria</taxon>
        <taxon>Bacillati</taxon>
        <taxon>Bacillota</taxon>
        <taxon>Bacilli</taxon>
        <taxon>Bacillales</taxon>
        <taxon>Bacillaceae</taxon>
        <taxon>Compostibacillus</taxon>
    </lineage>
</organism>
<dbReference type="InterPro" id="IPR020536">
    <property type="entry name" value="ThiI_AANH"/>
</dbReference>
<dbReference type="Proteomes" id="UP000602050">
    <property type="component" value="Unassembled WGS sequence"/>
</dbReference>
<dbReference type="PANTHER" id="PTHR43209">
    <property type="entry name" value="TRNA SULFURTRANSFERASE"/>
    <property type="match status" value="1"/>
</dbReference>
<dbReference type="GO" id="GO:0009228">
    <property type="term" value="P:thiamine biosynthetic process"/>
    <property type="evidence" value="ECO:0007669"/>
    <property type="project" value="UniProtKB-KW"/>
</dbReference>
<dbReference type="GO" id="GO:0004810">
    <property type="term" value="F:CCA tRNA nucleotidyltransferase activity"/>
    <property type="evidence" value="ECO:0007669"/>
    <property type="project" value="InterPro"/>
</dbReference>
<dbReference type="GO" id="GO:0140741">
    <property type="term" value="F:tRNA-uracil-4 sulfurtransferase activity"/>
    <property type="evidence" value="ECO:0007669"/>
    <property type="project" value="UniProtKB-EC"/>
</dbReference>
<keyword evidence="22" id="KW-1185">Reference proteome</keyword>
<evidence type="ECO:0000313" key="21">
    <source>
        <dbReference type="EMBL" id="GFZ86395.1"/>
    </source>
</evidence>
<dbReference type="SUPFAM" id="SSF143437">
    <property type="entry name" value="THUMP domain-like"/>
    <property type="match status" value="1"/>
</dbReference>
<comment type="catalytic activity">
    <reaction evidence="10 19">
        <text>[ThiI sulfur-carrier protein]-S-sulfanyl-L-cysteine + a uridine in tRNA + 2 reduced [2Fe-2S]-[ferredoxin] + ATP + H(+) = [ThiI sulfur-carrier protein]-L-cysteine + a 4-thiouridine in tRNA + 2 oxidized [2Fe-2S]-[ferredoxin] + AMP + diphosphate</text>
        <dbReference type="Rhea" id="RHEA:24176"/>
        <dbReference type="Rhea" id="RHEA-COMP:10000"/>
        <dbReference type="Rhea" id="RHEA-COMP:10001"/>
        <dbReference type="Rhea" id="RHEA-COMP:13337"/>
        <dbReference type="Rhea" id="RHEA-COMP:13338"/>
        <dbReference type="Rhea" id="RHEA-COMP:13339"/>
        <dbReference type="Rhea" id="RHEA-COMP:13340"/>
        <dbReference type="ChEBI" id="CHEBI:15378"/>
        <dbReference type="ChEBI" id="CHEBI:29950"/>
        <dbReference type="ChEBI" id="CHEBI:30616"/>
        <dbReference type="ChEBI" id="CHEBI:33019"/>
        <dbReference type="ChEBI" id="CHEBI:33737"/>
        <dbReference type="ChEBI" id="CHEBI:33738"/>
        <dbReference type="ChEBI" id="CHEBI:61963"/>
        <dbReference type="ChEBI" id="CHEBI:65315"/>
        <dbReference type="ChEBI" id="CHEBI:136798"/>
        <dbReference type="ChEBI" id="CHEBI:456215"/>
        <dbReference type="EC" id="2.8.1.4"/>
    </reaction>
</comment>
<keyword evidence="3 19" id="KW-0963">Cytoplasm</keyword>
<evidence type="ECO:0000256" key="14">
    <source>
        <dbReference type="ARBA" id="ARBA00066827"/>
    </source>
</evidence>
<dbReference type="SMART" id="SM00981">
    <property type="entry name" value="THUMP"/>
    <property type="match status" value="1"/>
</dbReference>
<evidence type="ECO:0000256" key="11">
    <source>
        <dbReference type="ARBA" id="ARBA00052330"/>
    </source>
</evidence>
<dbReference type="HAMAP" id="MF_00021">
    <property type="entry name" value="ThiI"/>
    <property type="match status" value="1"/>
</dbReference>
<dbReference type="CDD" id="cd01712">
    <property type="entry name" value="PPase_ThiI"/>
    <property type="match status" value="1"/>
</dbReference>
<evidence type="ECO:0000256" key="15">
    <source>
        <dbReference type="ARBA" id="ARBA00071867"/>
    </source>
</evidence>
<keyword evidence="8 19" id="KW-0694">RNA-binding</keyword>
<evidence type="ECO:0000256" key="2">
    <source>
        <dbReference type="ARBA" id="ARBA00004948"/>
    </source>
</evidence>
<evidence type="ECO:0000256" key="4">
    <source>
        <dbReference type="ARBA" id="ARBA00022555"/>
    </source>
</evidence>
<evidence type="ECO:0000256" key="1">
    <source>
        <dbReference type="ARBA" id="ARBA00004496"/>
    </source>
</evidence>
<evidence type="ECO:0000256" key="13">
    <source>
        <dbReference type="ARBA" id="ARBA00061472"/>
    </source>
</evidence>
<comment type="function">
    <text evidence="12 19">Catalyzes the ATP-dependent transfer of a sulfur to tRNA to produce 4-thiouridine in position 8 of tRNAs, which functions as a near-UV photosensor. Also catalyzes the transfer of sulfur to the sulfur carrier protein ThiS, forming ThiS-thiocarboxylate. This is a step in the synthesis of thiazole, in the thiamine biosynthesis pathway. The sulfur is donated as persulfide by IscS.</text>
</comment>
<dbReference type="Pfam" id="PF22025">
    <property type="entry name" value="ThiI_fer"/>
    <property type="match status" value="1"/>
</dbReference>
<evidence type="ECO:0000256" key="3">
    <source>
        <dbReference type="ARBA" id="ARBA00022490"/>
    </source>
</evidence>
<dbReference type="Pfam" id="PF02926">
    <property type="entry name" value="THUMP"/>
    <property type="match status" value="1"/>
</dbReference>
<dbReference type="PANTHER" id="PTHR43209:SF1">
    <property type="entry name" value="TRNA SULFURTRANSFERASE"/>
    <property type="match status" value="1"/>
</dbReference>
<gene>
    <name evidence="19 21" type="primary">thiI</name>
    <name evidence="21" type="ORF">GCM10010978_27880</name>
</gene>
<feature type="domain" description="THUMP" evidence="20">
    <location>
        <begin position="60"/>
        <end position="166"/>
    </location>
</feature>
<keyword evidence="9 19" id="KW-0784">Thiamine biosynthesis</keyword>
<evidence type="ECO:0000256" key="8">
    <source>
        <dbReference type="ARBA" id="ARBA00022884"/>
    </source>
</evidence>
<dbReference type="GO" id="GO:0002937">
    <property type="term" value="P:tRNA 4-thiouridine biosynthesis"/>
    <property type="evidence" value="ECO:0007669"/>
    <property type="project" value="TreeGrafter"/>
</dbReference>
<comment type="subcellular location">
    <subcellularLocation>
        <location evidence="1 19">Cytoplasm</location>
    </subcellularLocation>
</comment>
<keyword evidence="6 19" id="KW-0547">Nucleotide-binding</keyword>
<reference evidence="21" key="2">
    <citation type="submission" date="2020-09" db="EMBL/GenBank/DDBJ databases">
        <authorList>
            <person name="Sun Q."/>
            <person name="Zhou Y."/>
        </authorList>
    </citation>
    <scope>NUCLEOTIDE SEQUENCE</scope>
    <source>
        <strain evidence="21">CGMCC 1.12360</strain>
    </source>
</reference>
<dbReference type="InterPro" id="IPR050102">
    <property type="entry name" value="tRNA_sulfurtransferase_ThiI"/>
</dbReference>
<dbReference type="UniPathway" id="UPA00060"/>
<evidence type="ECO:0000256" key="16">
    <source>
        <dbReference type="ARBA" id="ARBA00075337"/>
    </source>
</evidence>
<reference evidence="21" key="1">
    <citation type="journal article" date="2014" name="Int. J. Syst. Evol. Microbiol.">
        <title>Complete genome sequence of Corynebacterium casei LMG S-19264T (=DSM 44701T), isolated from a smear-ripened cheese.</title>
        <authorList>
            <consortium name="US DOE Joint Genome Institute (JGI-PGF)"/>
            <person name="Walter F."/>
            <person name="Albersmeier A."/>
            <person name="Kalinowski J."/>
            <person name="Ruckert C."/>
        </authorList>
    </citation>
    <scope>NUCLEOTIDE SEQUENCE</scope>
    <source>
        <strain evidence="21">CGMCC 1.12360</strain>
    </source>
</reference>
<dbReference type="PROSITE" id="PS51165">
    <property type="entry name" value="THUMP"/>
    <property type="match status" value="1"/>
</dbReference>
<dbReference type="InterPro" id="IPR003720">
    <property type="entry name" value="tRNA_STrfase"/>
</dbReference>
<dbReference type="NCBIfam" id="TIGR00342">
    <property type="entry name" value="tRNA uracil 4-sulfurtransferase ThiI"/>
    <property type="match status" value="1"/>
</dbReference>
<dbReference type="Pfam" id="PF02568">
    <property type="entry name" value="ThiI"/>
    <property type="match status" value="1"/>
</dbReference>
<dbReference type="Gene3D" id="3.30.2130.30">
    <property type="match status" value="1"/>
</dbReference>
<name>A0A8J2TSH4_9BACI</name>
<evidence type="ECO:0000259" key="20">
    <source>
        <dbReference type="PROSITE" id="PS51165"/>
    </source>
</evidence>
<feature type="binding site" evidence="19">
    <location>
        <begin position="182"/>
        <end position="183"/>
    </location>
    <ligand>
        <name>ATP</name>
        <dbReference type="ChEBI" id="CHEBI:30616"/>
    </ligand>
</feature>
<evidence type="ECO:0000256" key="5">
    <source>
        <dbReference type="ARBA" id="ARBA00022679"/>
    </source>
</evidence>